<dbReference type="InterPro" id="IPR011009">
    <property type="entry name" value="Kinase-like_dom_sf"/>
</dbReference>
<evidence type="ECO:0000256" key="10">
    <source>
        <dbReference type="ARBA" id="ARBA00022741"/>
    </source>
</evidence>
<reference evidence="23" key="1">
    <citation type="submission" date="2023-05" db="EMBL/GenBank/DDBJ databases">
        <title>Genome and transcriptome analyses reveal genes involved in the formation of fine ridges on petal epidermal cells in Hibiscus trionum.</title>
        <authorList>
            <person name="Koshimizu S."/>
            <person name="Masuda S."/>
            <person name="Ishii T."/>
            <person name="Shirasu K."/>
            <person name="Hoshino A."/>
            <person name="Arita M."/>
        </authorList>
    </citation>
    <scope>NUCLEOTIDE SEQUENCE</scope>
    <source>
        <strain evidence="23">Hamamatsu line</strain>
    </source>
</reference>
<dbReference type="InterPro" id="IPR008266">
    <property type="entry name" value="Tyr_kinase_AS"/>
</dbReference>
<dbReference type="FunFam" id="3.30.200.20:FF:000309">
    <property type="entry name" value="Leucine-rich repeat receptor protein kinase MSP1"/>
    <property type="match status" value="1"/>
</dbReference>
<comment type="catalytic activity">
    <reaction evidence="18">
        <text>L-seryl-[protein] + ATP = O-phospho-L-seryl-[protein] + ADP + H(+)</text>
        <dbReference type="Rhea" id="RHEA:17989"/>
        <dbReference type="Rhea" id="RHEA-COMP:9863"/>
        <dbReference type="Rhea" id="RHEA-COMP:11604"/>
        <dbReference type="ChEBI" id="CHEBI:15378"/>
        <dbReference type="ChEBI" id="CHEBI:29999"/>
        <dbReference type="ChEBI" id="CHEBI:30616"/>
        <dbReference type="ChEBI" id="CHEBI:83421"/>
        <dbReference type="ChEBI" id="CHEBI:456216"/>
        <dbReference type="EC" id="2.7.11.1"/>
    </reaction>
</comment>
<keyword evidence="13 20" id="KW-1133">Transmembrane helix</keyword>
<evidence type="ECO:0000256" key="18">
    <source>
        <dbReference type="ARBA" id="ARBA00048679"/>
    </source>
</evidence>
<dbReference type="FunFam" id="3.80.10.10:FF:000233">
    <property type="entry name" value="Leucine-rich repeat receptor-like protein kinase TDR"/>
    <property type="match status" value="1"/>
</dbReference>
<keyword evidence="8 21" id="KW-0732">Signal</keyword>
<evidence type="ECO:0000259" key="22">
    <source>
        <dbReference type="PROSITE" id="PS50011"/>
    </source>
</evidence>
<dbReference type="InterPro" id="IPR051420">
    <property type="entry name" value="Ser_Thr_Kinases_DiverseReg"/>
</dbReference>
<dbReference type="GO" id="GO:0006952">
    <property type="term" value="P:defense response"/>
    <property type="evidence" value="ECO:0007669"/>
    <property type="project" value="UniProtKB-ARBA"/>
</dbReference>
<dbReference type="InterPro" id="IPR032675">
    <property type="entry name" value="LRR_dom_sf"/>
</dbReference>
<evidence type="ECO:0000256" key="17">
    <source>
        <dbReference type="ARBA" id="ARBA00047899"/>
    </source>
</evidence>
<dbReference type="SMART" id="SM00365">
    <property type="entry name" value="LRR_SD22"/>
    <property type="match status" value="7"/>
</dbReference>
<evidence type="ECO:0000256" key="3">
    <source>
        <dbReference type="ARBA" id="ARBA00022527"/>
    </source>
</evidence>
<dbReference type="PROSITE" id="PS00107">
    <property type="entry name" value="PROTEIN_KINASE_ATP"/>
    <property type="match status" value="1"/>
</dbReference>
<dbReference type="Pfam" id="PF13855">
    <property type="entry name" value="LRR_8"/>
    <property type="match status" value="1"/>
</dbReference>
<dbReference type="PANTHER" id="PTHR48005">
    <property type="entry name" value="LEUCINE RICH REPEAT KINASE 2"/>
    <property type="match status" value="1"/>
</dbReference>
<dbReference type="Pfam" id="PF00069">
    <property type="entry name" value="Pkinase"/>
    <property type="match status" value="1"/>
</dbReference>
<evidence type="ECO:0000256" key="7">
    <source>
        <dbReference type="ARBA" id="ARBA00022692"/>
    </source>
</evidence>
<dbReference type="Pfam" id="PF23598">
    <property type="entry name" value="LRR_14"/>
    <property type="match status" value="2"/>
</dbReference>
<dbReference type="GO" id="GO:0009791">
    <property type="term" value="P:post-embryonic development"/>
    <property type="evidence" value="ECO:0007669"/>
    <property type="project" value="UniProtKB-ARBA"/>
</dbReference>
<evidence type="ECO:0000256" key="2">
    <source>
        <dbReference type="ARBA" id="ARBA00012513"/>
    </source>
</evidence>
<evidence type="ECO:0000313" key="23">
    <source>
        <dbReference type="EMBL" id="GMJ04171.1"/>
    </source>
</evidence>
<evidence type="ECO:0000256" key="5">
    <source>
        <dbReference type="ARBA" id="ARBA00022614"/>
    </source>
</evidence>
<evidence type="ECO:0000256" key="6">
    <source>
        <dbReference type="ARBA" id="ARBA00022679"/>
    </source>
</evidence>
<dbReference type="Gene3D" id="3.30.200.20">
    <property type="entry name" value="Phosphorylase Kinase, domain 1"/>
    <property type="match status" value="1"/>
</dbReference>
<dbReference type="FunFam" id="3.80.10.10:FF:000453">
    <property type="entry name" value="Leucine-rich receptor-like protein kinase family protein"/>
    <property type="match status" value="1"/>
</dbReference>
<dbReference type="InterPro" id="IPR017441">
    <property type="entry name" value="Protein_kinase_ATP_BS"/>
</dbReference>
<comment type="caution">
    <text evidence="23">The sequence shown here is derived from an EMBL/GenBank/DDBJ whole genome shotgun (WGS) entry which is preliminary data.</text>
</comment>
<dbReference type="Gene3D" id="3.80.10.10">
    <property type="entry name" value="Ribonuclease Inhibitor"/>
    <property type="match status" value="3"/>
</dbReference>
<dbReference type="FunFam" id="3.80.10.10:FF:000400">
    <property type="entry name" value="Nuclear pore complex protein NUP107"/>
    <property type="match status" value="1"/>
</dbReference>
<dbReference type="SUPFAM" id="SSF52058">
    <property type="entry name" value="L domain-like"/>
    <property type="match status" value="1"/>
</dbReference>
<dbReference type="AlphaFoldDB" id="A0A9W7IY98"/>
<dbReference type="InterPro" id="IPR055414">
    <property type="entry name" value="LRR_R13L4/SHOC2-like"/>
</dbReference>
<keyword evidence="10 19" id="KW-0547">Nucleotide-binding</keyword>
<dbReference type="EC" id="2.7.11.1" evidence="2"/>
<keyword evidence="15 23" id="KW-0675">Receptor</keyword>
<keyword evidence="16" id="KW-0325">Glycoprotein</keyword>
<comment type="catalytic activity">
    <reaction evidence="17">
        <text>L-threonyl-[protein] + ATP = O-phospho-L-threonyl-[protein] + ADP + H(+)</text>
        <dbReference type="Rhea" id="RHEA:46608"/>
        <dbReference type="Rhea" id="RHEA-COMP:11060"/>
        <dbReference type="Rhea" id="RHEA-COMP:11605"/>
        <dbReference type="ChEBI" id="CHEBI:15378"/>
        <dbReference type="ChEBI" id="CHEBI:30013"/>
        <dbReference type="ChEBI" id="CHEBI:30616"/>
        <dbReference type="ChEBI" id="CHEBI:61977"/>
        <dbReference type="ChEBI" id="CHEBI:456216"/>
        <dbReference type="EC" id="2.7.11.1"/>
    </reaction>
</comment>
<protein>
    <recommendedName>
        <fullName evidence="2">non-specific serine/threonine protein kinase</fullName>
        <ecNumber evidence="2">2.7.11.1</ecNumber>
    </recommendedName>
</protein>
<dbReference type="SUPFAM" id="SSF52047">
    <property type="entry name" value="RNI-like"/>
    <property type="match status" value="1"/>
</dbReference>
<dbReference type="PANTHER" id="PTHR48005:SF16">
    <property type="entry name" value="MDIS1-INTERACTING RECEPTOR LIKE KINASE 2-LIKE ISOFORM X1"/>
    <property type="match status" value="1"/>
</dbReference>
<feature type="binding site" evidence="19">
    <location>
        <position position="649"/>
    </location>
    <ligand>
        <name>ATP</name>
        <dbReference type="ChEBI" id="CHEBI:30616"/>
    </ligand>
</feature>
<dbReference type="GO" id="GO:0051707">
    <property type="term" value="P:response to other organism"/>
    <property type="evidence" value="ECO:0007669"/>
    <property type="project" value="UniProtKB-ARBA"/>
</dbReference>
<keyword evidence="24" id="KW-1185">Reference proteome</keyword>
<dbReference type="EMBL" id="BSYR01000038">
    <property type="protein sequence ID" value="GMJ04171.1"/>
    <property type="molecule type" value="Genomic_DNA"/>
</dbReference>
<dbReference type="OrthoDB" id="676979at2759"/>
<gene>
    <name evidence="23" type="ORF">HRI_004086300</name>
</gene>
<accession>A0A9W7IY98</accession>
<dbReference type="SUPFAM" id="SSF56112">
    <property type="entry name" value="Protein kinase-like (PK-like)"/>
    <property type="match status" value="1"/>
</dbReference>
<dbReference type="SMART" id="SM00369">
    <property type="entry name" value="LRR_TYP"/>
    <property type="match status" value="11"/>
</dbReference>
<dbReference type="PROSITE" id="PS51450">
    <property type="entry name" value="LRR"/>
    <property type="match status" value="1"/>
</dbReference>
<sequence>MASYFPIIFLSLSLIVRTSRTTKATISDSESLDAEAKAMMESGWWSNYSERAVKFDHCGWPGVRCNTAGSVVEIDLGDRGLRGSITPQIGALSKLKFLNLSWNNLTGELPPSLGNLTRLSVLDVSHNQIVSVPLSIRNMRNLVSLNLARNSILHMPSGIGLLTNLTHLIMDSNPLHSIPPQIWNLGNLRTLSLRHCMLGGSIPPSIGKLVSLVTLDLSFNMLVGPIPSSVGNLTDLASLVLESNQVNGSIPTELTKLRNLSFLDLCVNNMSGEIPSFLGLLTSLNRLYLDSNHLKGFIPSEIGKLKNLTVLWLTNNKLTGPIPSSLCYLTNLERLYLERNLLHGSIPTEIGNMKNLKYLYLDSNHISSSIPSSLLHLPNLSRLSMGLNMLEGAIPDEIGSLKSLQYLDLSRNKLNGPIPTQIGNLPNLWSLRLANNQLSGRIPLQIGGLPLSYLDLHHNFISGEIPSQLGNLTQLSFLDLSQNNLSGMIPRFSYHLQYLNLSFNSLSGPIPDGLLQIPTESFAGNKDLCASITGFPRCPSSPTVNRERKSKVKHNLTVIILVPTLLFLVSTFALLMLVLFRRRAKSSKPDPSPTKNGDLFSVWNYDGKIAFEDMVRATEDFDIKHCIGTGGYGSVYKAVLPSGKVVALKKLHQFEAEQPAYDRSFRNEITFLTEIRHKNIVKLHGFCLHNRCMFLVYEYLENGSLFYALSIDDEAAELDWSKRVNIVKGIAHALSYMHHDCSPPIVHRDISSSNILLNSELEACVADFGTAKLLDPDSSNRTIMAGTYGYIAPELAYSMVVTEECDVYSFGVLALEVLMGKHPGELLTSSSGAQYVMLNEILDPRLSPPRGQKMRRDISFVALVAFACLRTNPKARPTMKSVSQEFQHINSAIAMPLEISLIQLKNHEMFMGGEN</sequence>
<dbReference type="PRINTS" id="PR00019">
    <property type="entry name" value="LEURICHRPT"/>
</dbReference>
<keyword evidence="9" id="KW-0677">Repeat</keyword>
<feature type="chain" id="PRO_5040993555" description="non-specific serine/threonine protein kinase" evidence="21">
    <location>
        <begin position="22"/>
        <end position="915"/>
    </location>
</feature>
<keyword evidence="4" id="KW-0597">Phosphoprotein</keyword>
<evidence type="ECO:0000256" key="14">
    <source>
        <dbReference type="ARBA" id="ARBA00023136"/>
    </source>
</evidence>
<dbReference type="PROSITE" id="PS50011">
    <property type="entry name" value="PROTEIN_KINASE_DOM"/>
    <property type="match status" value="1"/>
</dbReference>
<evidence type="ECO:0000256" key="19">
    <source>
        <dbReference type="PROSITE-ProRule" id="PRU10141"/>
    </source>
</evidence>
<evidence type="ECO:0000256" key="21">
    <source>
        <dbReference type="SAM" id="SignalP"/>
    </source>
</evidence>
<dbReference type="Gene3D" id="1.10.510.10">
    <property type="entry name" value="Transferase(Phosphotransferase) domain 1"/>
    <property type="match status" value="1"/>
</dbReference>
<dbReference type="Proteomes" id="UP001165190">
    <property type="component" value="Unassembled WGS sequence"/>
</dbReference>
<evidence type="ECO:0000313" key="24">
    <source>
        <dbReference type="Proteomes" id="UP001165190"/>
    </source>
</evidence>
<keyword evidence="5" id="KW-0433">Leucine-rich repeat</keyword>
<keyword evidence="11 23" id="KW-0418">Kinase</keyword>
<keyword evidence="12 19" id="KW-0067">ATP-binding</keyword>
<evidence type="ECO:0000256" key="15">
    <source>
        <dbReference type="ARBA" id="ARBA00023170"/>
    </source>
</evidence>
<evidence type="ECO:0000256" key="20">
    <source>
        <dbReference type="SAM" id="Phobius"/>
    </source>
</evidence>
<keyword evidence="3" id="KW-0723">Serine/threonine-protein kinase</keyword>
<dbReference type="Pfam" id="PF00560">
    <property type="entry name" value="LRR_1"/>
    <property type="match status" value="5"/>
</dbReference>
<name>A0A9W7IY98_HIBTR</name>
<evidence type="ECO:0000256" key="9">
    <source>
        <dbReference type="ARBA" id="ARBA00022737"/>
    </source>
</evidence>
<keyword evidence="7 20" id="KW-0812">Transmembrane</keyword>
<evidence type="ECO:0000256" key="16">
    <source>
        <dbReference type="ARBA" id="ARBA00023180"/>
    </source>
</evidence>
<feature type="domain" description="Protein kinase" evidence="22">
    <location>
        <begin position="621"/>
        <end position="891"/>
    </location>
</feature>
<evidence type="ECO:0000256" key="4">
    <source>
        <dbReference type="ARBA" id="ARBA00022553"/>
    </source>
</evidence>
<dbReference type="GO" id="GO:0004674">
    <property type="term" value="F:protein serine/threonine kinase activity"/>
    <property type="evidence" value="ECO:0007669"/>
    <property type="project" value="UniProtKB-KW"/>
</dbReference>
<comment type="subcellular location">
    <subcellularLocation>
        <location evidence="1">Membrane</location>
        <topology evidence="1">Single-pass type I membrane protein</topology>
    </subcellularLocation>
</comment>
<dbReference type="PROSITE" id="PS00109">
    <property type="entry name" value="PROTEIN_KINASE_TYR"/>
    <property type="match status" value="1"/>
</dbReference>
<keyword evidence="14 20" id="KW-0472">Membrane</keyword>
<proteinExistence type="predicted"/>
<dbReference type="FunFam" id="1.10.510.10:FF:000445">
    <property type="entry name" value="MDIS1-interacting receptor like kinase 2"/>
    <property type="match status" value="1"/>
</dbReference>
<dbReference type="InterPro" id="IPR001611">
    <property type="entry name" value="Leu-rich_rpt"/>
</dbReference>
<organism evidence="23 24">
    <name type="scientific">Hibiscus trionum</name>
    <name type="common">Flower of an hour</name>
    <dbReference type="NCBI Taxonomy" id="183268"/>
    <lineage>
        <taxon>Eukaryota</taxon>
        <taxon>Viridiplantae</taxon>
        <taxon>Streptophyta</taxon>
        <taxon>Embryophyta</taxon>
        <taxon>Tracheophyta</taxon>
        <taxon>Spermatophyta</taxon>
        <taxon>Magnoliopsida</taxon>
        <taxon>eudicotyledons</taxon>
        <taxon>Gunneridae</taxon>
        <taxon>Pentapetalae</taxon>
        <taxon>rosids</taxon>
        <taxon>malvids</taxon>
        <taxon>Malvales</taxon>
        <taxon>Malvaceae</taxon>
        <taxon>Malvoideae</taxon>
        <taxon>Hibiscus</taxon>
    </lineage>
</organism>
<dbReference type="InterPro" id="IPR000719">
    <property type="entry name" value="Prot_kinase_dom"/>
</dbReference>
<dbReference type="GO" id="GO:0005524">
    <property type="term" value="F:ATP binding"/>
    <property type="evidence" value="ECO:0007669"/>
    <property type="project" value="UniProtKB-UniRule"/>
</dbReference>
<dbReference type="GO" id="GO:0016020">
    <property type="term" value="C:membrane"/>
    <property type="evidence" value="ECO:0007669"/>
    <property type="project" value="UniProtKB-SubCell"/>
</dbReference>
<evidence type="ECO:0000256" key="12">
    <source>
        <dbReference type="ARBA" id="ARBA00022840"/>
    </source>
</evidence>
<evidence type="ECO:0000256" key="13">
    <source>
        <dbReference type="ARBA" id="ARBA00022989"/>
    </source>
</evidence>
<evidence type="ECO:0000256" key="8">
    <source>
        <dbReference type="ARBA" id="ARBA00022729"/>
    </source>
</evidence>
<feature type="signal peptide" evidence="21">
    <location>
        <begin position="1"/>
        <end position="21"/>
    </location>
</feature>
<keyword evidence="6" id="KW-0808">Transferase</keyword>
<feature type="transmembrane region" description="Helical" evidence="20">
    <location>
        <begin position="556"/>
        <end position="580"/>
    </location>
</feature>
<dbReference type="InterPro" id="IPR003591">
    <property type="entry name" value="Leu-rich_rpt_typical-subtyp"/>
</dbReference>
<evidence type="ECO:0000256" key="1">
    <source>
        <dbReference type="ARBA" id="ARBA00004479"/>
    </source>
</evidence>
<evidence type="ECO:0000256" key="11">
    <source>
        <dbReference type="ARBA" id="ARBA00022777"/>
    </source>
</evidence>